<gene>
    <name evidence="2" type="ORF">NCGR_LOCUS65090</name>
</gene>
<dbReference type="Proteomes" id="UP000604825">
    <property type="component" value="Unassembled WGS sequence"/>
</dbReference>
<reference evidence="2" key="1">
    <citation type="submission" date="2020-10" db="EMBL/GenBank/DDBJ databases">
        <authorList>
            <person name="Han B."/>
            <person name="Lu T."/>
            <person name="Zhao Q."/>
            <person name="Huang X."/>
            <person name="Zhao Y."/>
        </authorList>
    </citation>
    <scope>NUCLEOTIDE SEQUENCE</scope>
</reference>
<proteinExistence type="predicted"/>
<evidence type="ECO:0000256" key="1">
    <source>
        <dbReference type="SAM" id="MobiDB-lite"/>
    </source>
</evidence>
<accession>A0A811SH50</accession>
<dbReference type="InterPro" id="IPR036758">
    <property type="entry name" value="At5g01610-like"/>
</dbReference>
<name>A0A811SH50_9POAL</name>
<feature type="region of interest" description="Disordered" evidence="1">
    <location>
        <begin position="62"/>
        <end position="100"/>
    </location>
</feature>
<protein>
    <submittedName>
        <fullName evidence="2">Uncharacterized protein</fullName>
    </submittedName>
</protein>
<evidence type="ECO:0000313" key="3">
    <source>
        <dbReference type="Proteomes" id="UP000604825"/>
    </source>
</evidence>
<comment type="caution">
    <text evidence="2">The sequence shown here is derived from an EMBL/GenBank/DDBJ whole genome shotgun (WGS) entry which is preliminary data.</text>
</comment>
<organism evidence="2 3">
    <name type="scientific">Miscanthus lutarioriparius</name>
    <dbReference type="NCBI Taxonomy" id="422564"/>
    <lineage>
        <taxon>Eukaryota</taxon>
        <taxon>Viridiplantae</taxon>
        <taxon>Streptophyta</taxon>
        <taxon>Embryophyta</taxon>
        <taxon>Tracheophyta</taxon>
        <taxon>Spermatophyta</taxon>
        <taxon>Magnoliopsida</taxon>
        <taxon>Liliopsida</taxon>
        <taxon>Poales</taxon>
        <taxon>Poaceae</taxon>
        <taxon>PACMAD clade</taxon>
        <taxon>Panicoideae</taxon>
        <taxon>Andropogonodae</taxon>
        <taxon>Andropogoneae</taxon>
        <taxon>Saccharinae</taxon>
        <taxon>Miscanthus</taxon>
    </lineage>
</organism>
<sequence length="114" mass="12564">MASQTNETYRAGADITRGDAAACKKAAAELLAEIGLPKGLFPLEDMQEFGYNLQEDQADSVVRRRGDGVRGARQAEEDRGGEDQGARAVAQRRGSVRRRVRSRQGHLQGWHWAV</sequence>
<keyword evidence="3" id="KW-1185">Reference proteome</keyword>
<dbReference type="EMBL" id="CAJGYO010000103">
    <property type="protein sequence ID" value="CAD6340992.1"/>
    <property type="molecule type" value="Genomic_DNA"/>
</dbReference>
<dbReference type="SUPFAM" id="SSF141562">
    <property type="entry name" value="At5g01610-like"/>
    <property type="match status" value="1"/>
</dbReference>
<dbReference type="Gene3D" id="2.30.240.10">
    <property type="entry name" value="At5g01610-like"/>
    <property type="match status" value="1"/>
</dbReference>
<dbReference type="AlphaFoldDB" id="A0A811SH50"/>
<evidence type="ECO:0000313" key="2">
    <source>
        <dbReference type="EMBL" id="CAD6340992.1"/>
    </source>
</evidence>
<feature type="compositionally biased region" description="Basic and acidic residues" evidence="1">
    <location>
        <begin position="62"/>
        <end position="85"/>
    </location>
</feature>